<gene>
    <name evidence="3" type="ORF">SAMN05444515_101104</name>
</gene>
<dbReference type="InterPro" id="IPR036188">
    <property type="entry name" value="FAD/NAD-bd_sf"/>
</dbReference>
<dbReference type="Proteomes" id="UP000199256">
    <property type="component" value="Unassembled WGS sequence"/>
</dbReference>
<keyword evidence="4" id="KW-1185">Reference proteome</keyword>
<organism evidence="3 4">
    <name type="scientific">Ectothiorhodospira marina</name>
    <dbReference type="NCBI Taxonomy" id="1396821"/>
    <lineage>
        <taxon>Bacteria</taxon>
        <taxon>Pseudomonadati</taxon>
        <taxon>Pseudomonadota</taxon>
        <taxon>Gammaproteobacteria</taxon>
        <taxon>Chromatiales</taxon>
        <taxon>Ectothiorhodospiraceae</taxon>
        <taxon>Ectothiorhodospira</taxon>
    </lineage>
</organism>
<dbReference type="STRING" id="1396821.SAMN05444515_101104"/>
<dbReference type="Gene3D" id="3.30.70.1990">
    <property type="match status" value="1"/>
</dbReference>
<dbReference type="InterPro" id="IPR050464">
    <property type="entry name" value="Zeta_carotene_desat/Oxidored"/>
</dbReference>
<dbReference type="AlphaFoldDB" id="A0A1H7FBS3"/>
<accession>A0A1H7FBS3</accession>
<dbReference type="RefSeq" id="WP_090249531.1">
    <property type="nucleotide sequence ID" value="NZ_FOAA01000001.1"/>
</dbReference>
<dbReference type="Pfam" id="PF01593">
    <property type="entry name" value="Amino_oxidase"/>
    <property type="match status" value="1"/>
</dbReference>
<evidence type="ECO:0000259" key="2">
    <source>
        <dbReference type="Pfam" id="PF01593"/>
    </source>
</evidence>
<dbReference type="InterPro" id="IPR002937">
    <property type="entry name" value="Amino_oxidase"/>
</dbReference>
<dbReference type="OrthoDB" id="20837at2"/>
<evidence type="ECO:0000256" key="1">
    <source>
        <dbReference type="SAM" id="MobiDB-lite"/>
    </source>
</evidence>
<evidence type="ECO:0000313" key="4">
    <source>
        <dbReference type="Proteomes" id="UP000199256"/>
    </source>
</evidence>
<reference evidence="4" key="1">
    <citation type="submission" date="2016-10" db="EMBL/GenBank/DDBJ databases">
        <authorList>
            <person name="Varghese N."/>
            <person name="Submissions S."/>
        </authorList>
    </citation>
    <scope>NUCLEOTIDE SEQUENCE [LARGE SCALE GENOMIC DNA]</scope>
    <source>
        <strain evidence="4">DSM 241</strain>
    </source>
</reference>
<feature type="domain" description="Amine oxidase" evidence="2">
    <location>
        <begin position="13"/>
        <end position="335"/>
    </location>
</feature>
<dbReference type="FunFam" id="1.10.405.20:FF:000001">
    <property type="entry name" value="Amine oxidase"/>
    <property type="match status" value="1"/>
</dbReference>
<name>A0A1H7FBS3_9GAMM</name>
<dbReference type="GO" id="GO:0016491">
    <property type="term" value="F:oxidoreductase activity"/>
    <property type="evidence" value="ECO:0007669"/>
    <property type="project" value="InterPro"/>
</dbReference>
<dbReference type="PANTHER" id="PTHR42923:SF17">
    <property type="entry name" value="AMINE OXIDASE DOMAIN-CONTAINING PROTEIN"/>
    <property type="match status" value="1"/>
</dbReference>
<proteinExistence type="predicted"/>
<dbReference type="Gene3D" id="3.50.50.60">
    <property type="entry name" value="FAD/NAD(P)-binding domain"/>
    <property type="match status" value="1"/>
</dbReference>
<feature type="region of interest" description="Disordered" evidence="1">
    <location>
        <begin position="425"/>
        <end position="447"/>
    </location>
</feature>
<dbReference type="PANTHER" id="PTHR42923">
    <property type="entry name" value="PROTOPORPHYRINOGEN OXIDASE"/>
    <property type="match status" value="1"/>
</dbReference>
<sequence length="447" mass="50597">MARERIAIIGAGISGLASAWLLSPQHDVTVFEKNDYIGGHTHTVDVPGDQGPRGVDTGFMVFNHRNYPHLKALFAHLGIESQPTDMSFSASVGEGRLEYAGSDLNTLFAQRRNLFKPRFLRMLRDIVRFNRTGKALLQHGSVPQVTLGGYLIQERYGPGFRDDYLLPMAAAIWSCPTHRMLDFPLESFLNFFSNHGLLDLADRPQWHTVKGGSRQYVREMLKALPDDVHVRRRVVAVQRQEAQIRVITDDRGEHRFDKVVFGCHADEVLGMLEDPTEAESRILQCFTYQPNRTLLHTDTRLMPRLKRVWSSWNYMARQRSADTPANAVSVTYWMNRLQALEESRDYLVSLNPLIEPREDTIIREISYHHPVFDQRAMEAQKQLPDLQGADRIFFCGAWTGYGFHEDGLRSAIQVAGRLGVSPPWSIPRETAGAEATQPSGVVGTEAS</sequence>
<protein>
    <submittedName>
        <fullName evidence="3">Predicted NAD/FAD-binding protein</fullName>
    </submittedName>
</protein>
<evidence type="ECO:0000313" key="3">
    <source>
        <dbReference type="EMBL" id="SEK20675.1"/>
    </source>
</evidence>
<dbReference type="EMBL" id="FOAA01000001">
    <property type="protein sequence ID" value="SEK20675.1"/>
    <property type="molecule type" value="Genomic_DNA"/>
</dbReference>
<dbReference type="SUPFAM" id="SSF51905">
    <property type="entry name" value="FAD/NAD(P)-binding domain"/>
    <property type="match status" value="1"/>
</dbReference>
<dbReference type="Gene3D" id="1.10.405.20">
    <property type="match status" value="1"/>
</dbReference>